<dbReference type="AlphaFoldDB" id="I3T059"/>
<name>I3T059_LOTJA</name>
<proteinExistence type="evidence at transcript level"/>
<accession>I3T059</accession>
<organism evidence="1">
    <name type="scientific">Lotus japonicus</name>
    <name type="common">Lotus corniculatus var. japonicus</name>
    <dbReference type="NCBI Taxonomy" id="34305"/>
    <lineage>
        <taxon>Eukaryota</taxon>
        <taxon>Viridiplantae</taxon>
        <taxon>Streptophyta</taxon>
        <taxon>Embryophyta</taxon>
        <taxon>Tracheophyta</taxon>
        <taxon>Spermatophyta</taxon>
        <taxon>Magnoliopsida</taxon>
        <taxon>eudicotyledons</taxon>
        <taxon>Gunneridae</taxon>
        <taxon>Pentapetalae</taxon>
        <taxon>rosids</taxon>
        <taxon>fabids</taxon>
        <taxon>Fabales</taxon>
        <taxon>Fabaceae</taxon>
        <taxon>Papilionoideae</taxon>
        <taxon>50 kb inversion clade</taxon>
        <taxon>NPAAA clade</taxon>
        <taxon>Hologalegina</taxon>
        <taxon>robinioid clade</taxon>
        <taxon>Loteae</taxon>
        <taxon>Lotus</taxon>
    </lineage>
</organism>
<dbReference type="EMBL" id="BT146107">
    <property type="protein sequence ID" value="AFK45901.1"/>
    <property type="molecule type" value="mRNA"/>
</dbReference>
<evidence type="ECO:0000313" key="1">
    <source>
        <dbReference type="EMBL" id="AFK45901.1"/>
    </source>
</evidence>
<sequence>MTVMKNSLILGSKPVSLCSTDQQLQHQVYQLRAQLISVQAEMMHGVQG</sequence>
<reference evidence="1" key="1">
    <citation type="submission" date="2012-05" db="EMBL/GenBank/DDBJ databases">
        <authorList>
            <person name="Krishnakumar V."/>
            <person name="Cheung F."/>
            <person name="Xiao Y."/>
            <person name="Chan A."/>
            <person name="Moskal W.A."/>
            <person name="Town C.D."/>
        </authorList>
    </citation>
    <scope>NUCLEOTIDE SEQUENCE</scope>
</reference>
<protein>
    <submittedName>
        <fullName evidence="1">Uncharacterized protein</fullName>
    </submittedName>
</protein>